<evidence type="ECO:0000256" key="1">
    <source>
        <dbReference type="SAM" id="SignalP"/>
    </source>
</evidence>
<evidence type="ECO:0000313" key="3">
    <source>
        <dbReference type="Proteomes" id="UP000499080"/>
    </source>
</evidence>
<protein>
    <recommendedName>
        <fullName evidence="4">Secreted protein</fullName>
    </recommendedName>
</protein>
<comment type="caution">
    <text evidence="2">The sequence shown here is derived from an EMBL/GenBank/DDBJ whole genome shotgun (WGS) entry which is preliminary data.</text>
</comment>
<feature type="chain" id="PRO_5021363128" description="Secreted protein" evidence="1">
    <location>
        <begin position="27"/>
        <end position="110"/>
    </location>
</feature>
<dbReference type="AlphaFoldDB" id="A0A4Y2F1D9"/>
<gene>
    <name evidence="2" type="ORF">AVEN_74652_1</name>
</gene>
<organism evidence="2 3">
    <name type="scientific">Araneus ventricosus</name>
    <name type="common">Orbweaver spider</name>
    <name type="synonym">Epeira ventricosa</name>
    <dbReference type="NCBI Taxonomy" id="182803"/>
    <lineage>
        <taxon>Eukaryota</taxon>
        <taxon>Metazoa</taxon>
        <taxon>Ecdysozoa</taxon>
        <taxon>Arthropoda</taxon>
        <taxon>Chelicerata</taxon>
        <taxon>Arachnida</taxon>
        <taxon>Araneae</taxon>
        <taxon>Araneomorphae</taxon>
        <taxon>Entelegynae</taxon>
        <taxon>Araneoidea</taxon>
        <taxon>Araneidae</taxon>
        <taxon>Araneus</taxon>
    </lineage>
</organism>
<proteinExistence type="predicted"/>
<name>A0A4Y2F1D9_ARAVE</name>
<feature type="signal peptide" evidence="1">
    <location>
        <begin position="1"/>
        <end position="26"/>
    </location>
</feature>
<accession>A0A4Y2F1D9</accession>
<dbReference type="EMBL" id="BGPR01000745">
    <property type="protein sequence ID" value="GBM33915.1"/>
    <property type="molecule type" value="Genomic_DNA"/>
</dbReference>
<evidence type="ECO:0000313" key="2">
    <source>
        <dbReference type="EMBL" id="GBM33915.1"/>
    </source>
</evidence>
<keyword evidence="3" id="KW-1185">Reference proteome</keyword>
<reference evidence="2 3" key="1">
    <citation type="journal article" date="2019" name="Sci. Rep.">
        <title>Orb-weaving spider Araneus ventricosus genome elucidates the spidroin gene catalogue.</title>
        <authorList>
            <person name="Kono N."/>
            <person name="Nakamura H."/>
            <person name="Ohtoshi R."/>
            <person name="Moran D.A.P."/>
            <person name="Shinohara A."/>
            <person name="Yoshida Y."/>
            <person name="Fujiwara M."/>
            <person name="Mori M."/>
            <person name="Tomita M."/>
            <person name="Arakawa K."/>
        </authorList>
    </citation>
    <scope>NUCLEOTIDE SEQUENCE [LARGE SCALE GENOMIC DNA]</scope>
</reference>
<evidence type="ECO:0008006" key="4">
    <source>
        <dbReference type="Google" id="ProtNLM"/>
    </source>
</evidence>
<sequence length="110" mass="12557">MNRRNSVVGNILWLCLWPALFKNVYTDIRCNNELMVELLQSVGFCPRKHICGQDQFSLKILQVGNLLACTRAKSDLTQRLPTYSKVAMTNRKCPTSPLSRSLTQRPGQIF</sequence>
<keyword evidence="1" id="KW-0732">Signal</keyword>
<dbReference type="Proteomes" id="UP000499080">
    <property type="component" value="Unassembled WGS sequence"/>
</dbReference>